<keyword evidence="1" id="KW-1133">Transmembrane helix</keyword>
<dbReference type="Pfam" id="PF00581">
    <property type="entry name" value="Rhodanese"/>
    <property type="match status" value="1"/>
</dbReference>
<dbReference type="OrthoDB" id="9808735at2"/>
<organism evidence="3 4">
    <name type="scientific">Lactobacillus rodentium</name>
    <dbReference type="NCBI Taxonomy" id="947835"/>
    <lineage>
        <taxon>Bacteria</taxon>
        <taxon>Bacillati</taxon>
        <taxon>Bacillota</taxon>
        <taxon>Bacilli</taxon>
        <taxon>Lactobacillales</taxon>
        <taxon>Lactobacillaceae</taxon>
        <taxon>Lactobacillus</taxon>
    </lineage>
</organism>
<evidence type="ECO:0000256" key="1">
    <source>
        <dbReference type="SAM" id="Phobius"/>
    </source>
</evidence>
<evidence type="ECO:0000259" key="2">
    <source>
        <dbReference type="PROSITE" id="PS50206"/>
    </source>
</evidence>
<evidence type="ECO:0000313" key="3">
    <source>
        <dbReference type="EMBL" id="GBG04448.1"/>
    </source>
</evidence>
<evidence type="ECO:0000313" key="4">
    <source>
        <dbReference type="Proteomes" id="UP000257317"/>
    </source>
</evidence>
<keyword evidence="4" id="KW-1185">Reference proteome</keyword>
<dbReference type="SUPFAM" id="SSF52821">
    <property type="entry name" value="Rhodanese/Cell cycle control phosphatase"/>
    <property type="match status" value="1"/>
</dbReference>
<feature type="domain" description="Rhodanese" evidence="2">
    <location>
        <begin position="45"/>
        <end position="133"/>
    </location>
</feature>
<dbReference type="Gene3D" id="3.40.250.10">
    <property type="entry name" value="Rhodanese-like domain"/>
    <property type="match status" value="1"/>
</dbReference>
<proteinExistence type="predicted"/>
<keyword evidence="1" id="KW-0812">Transmembrane</keyword>
<name>A0A2Z6T825_9LACO</name>
<dbReference type="PROSITE" id="PS50206">
    <property type="entry name" value="RHODANESE_3"/>
    <property type="match status" value="1"/>
</dbReference>
<dbReference type="RefSeq" id="WP_117117796.1">
    <property type="nucleotide sequence ID" value="NZ_BFBY01000002.1"/>
</dbReference>
<dbReference type="PANTHER" id="PTHR43031">
    <property type="entry name" value="FAD-DEPENDENT OXIDOREDUCTASE"/>
    <property type="match status" value="1"/>
</dbReference>
<comment type="caution">
    <text evidence="3">The sequence shown here is derived from an EMBL/GenBank/DDBJ whole genome shotgun (WGS) entry which is preliminary data.</text>
</comment>
<gene>
    <name evidence="3" type="primary">pspE</name>
    <name evidence="3" type="ORF">LrDSM24759_03620</name>
</gene>
<dbReference type="InterPro" id="IPR036873">
    <property type="entry name" value="Rhodanese-like_dom_sf"/>
</dbReference>
<protein>
    <submittedName>
        <fullName evidence="3">Rhodanese-like domain protein</fullName>
    </submittedName>
</protein>
<reference evidence="4" key="1">
    <citation type="submission" date="2018-03" db="EMBL/GenBank/DDBJ databases">
        <title>New taxa in the Lactobacillus gasseri group.</title>
        <authorList>
            <person name="Tanizawa Y."/>
            <person name="Tohno M."/>
            <person name="Endo A."/>
            <person name="Arita M."/>
        </authorList>
    </citation>
    <scope>NUCLEOTIDE SEQUENCE [LARGE SCALE GENOMIC DNA]</scope>
    <source>
        <strain evidence="4">DSM 24759</strain>
    </source>
</reference>
<dbReference type="InterPro" id="IPR050229">
    <property type="entry name" value="GlpE_sulfurtransferase"/>
</dbReference>
<dbReference type="SMART" id="SM00450">
    <property type="entry name" value="RHOD"/>
    <property type="match status" value="1"/>
</dbReference>
<dbReference type="EMBL" id="BFBY01000002">
    <property type="protein sequence ID" value="GBG04448.1"/>
    <property type="molecule type" value="Genomic_DNA"/>
</dbReference>
<accession>A0A2Z6T825</accession>
<feature type="transmembrane region" description="Helical" evidence="1">
    <location>
        <begin position="6"/>
        <end position="25"/>
    </location>
</feature>
<sequence>MNNIFWIINTVLIIIILAFVLSWLWQKIQAKSVGGKLTQKEFEAGKRKAQIIDVREKGPFKKKHILGARNIPLTMFKYQFSEIRPDLPVYLYSDSQAMTLRAAKILKKNGYQKVYWLEDPFDKWEGQTKASKY</sequence>
<dbReference type="AlphaFoldDB" id="A0A2Z6T825"/>
<dbReference type="Proteomes" id="UP000257317">
    <property type="component" value="Unassembled WGS sequence"/>
</dbReference>
<dbReference type="CDD" id="cd00158">
    <property type="entry name" value="RHOD"/>
    <property type="match status" value="1"/>
</dbReference>
<dbReference type="PANTHER" id="PTHR43031:SF18">
    <property type="entry name" value="RHODANESE-RELATED SULFURTRANSFERASES"/>
    <property type="match status" value="1"/>
</dbReference>
<keyword evidence="1" id="KW-0472">Membrane</keyword>
<dbReference type="InterPro" id="IPR001763">
    <property type="entry name" value="Rhodanese-like_dom"/>
</dbReference>